<name>A0A1I6FWW0_9EURY</name>
<dbReference type="OrthoDB" id="147932at2157"/>
<feature type="compositionally biased region" description="Gly residues" evidence="1">
    <location>
        <begin position="271"/>
        <end position="282"/>
    </location>
</feature>
<evidence type="ECO:0000313" key="5">
    <source>
        <dbReference type="EMBL" id="SFR34452.1"/>
    </source>
</evidence>
<feature type="domain" description="DUF7343" evidence="3">
    <location>
        <begin position="344"/>
        <end position="405"/>
    </location>
</feature>
<feature type="transmembrane region" description="Helical" evidence="2">
    <location>
        <begin position="247"/>
        <end position="268"/>
    </location>
</feature>
<feature type="region of interest" description="Disordered" evidence="1">
    <location>
        <begin position="271"/>
        <end position="341"/>
    </location>
</feature>
<dbReference type="Pfam" id="PF24036">
    <property type="entry name" value="DUF7345"/>
    <property type="match status" value="1"/>
</dbReference>
<keyword evidence="6" id="KW-1185">Reference proteome</keyword>
<feature type="compositionally biased region" description="Acidic residues" evidence="1">
    <location>
        <begin position="327"/>
        <end position="341"/>
    </location>
</feature>
<evidence type="ECO:0000259" key="4">
    <source>
        <dbReference type="Pfam" id="PF24036"/>
    </source>
</evidence>
<dbReference type="Pfam" id="PF24034">
    <property type="entry name" value="DUF7343"/>
    <property type="match status" value="1"/>
</dbReference>
<evidence type="ECO:0000256" key="1">
    <source>
        <dbReference type="SAM" id="MobiDB-lite"/>
    </source>
</evidence>
<reference evidence="6" key="1">
    <citation type="submission" date="2016-10" db="EMBL/GenBank/DDBJ databases">
        <authorList>
            <person name="Varghese N."/>
            <person name="Submissions S."/>
        </authorList>
    </citation>
    <scope>NUCLEOTIDE SEQUENCE [LARGE SCALE GENOMIC DNA]</scope>
    <source>
        <strain evidence="6">CGMCC 1.8711</strain>
    </source>
</reference>
<keyword evidence="2" id="KW-1133">Transmembrane helix</keyword>
<evidence type="ECO:0000256" key="2">
    <source>
        <dbReference type="SAM" id="Phobius"/>
    </source>
</evidence>
<sequence>MRIAALTVALLLVFSGAVPVVASASTATAESDAPHAVGPDSAAVAQTAAQFEDQPRTVLRVRLRDSGDAVWRVEMRYALDTPNETAAFERIGREYANGDSDVGVDAGLFRRIANRTSEATGREMEVRNASYGYSVDEGSSTGTLTVEFVWTNFLEERGDGNLALGDAFRLPSGESEEPRSWLSLLSSDQRLVVQTPPGYATDTTSIEVLQRNNSIIVDGPGTFEGEDGLVVTYRKTSTEPAGVPWDLVVGGGIVVALLVLVAAVVFRWQSGGGSGTKAGGPGSATDAGDAAMNGGVAKQSGDAPTAANEDAGGADGDATASPTDAGGDADGDEGEGEEEVDLSLLSDEERVEHLLEREGGRMKQANIVKETGWSDAKVSQLLSAMADEGRVEKLRLGRENLISLPDEADEE</sequence>
<dbReference type="InterPro" id="IPR055767">
    <property type="entry name" value="DUF7343"/>
</dbReference>
<gene>
    <name evidence="5" type="ORF">SAMN04488124_0462</name>
</gene>
<dbReference type="SUPFAM" id="SSF46785">
    <property type="entry name" value="Winged helix' DNA-binding domain"/>
    <property type="match status" value="1"/>
</dbReference>
<keyword evidence="2" id="KW-0472">Membrane</keyword>
<feature type="domain" description="DUF7345" evidence="4">
    <location>
        <begin position="60"/>
        <end position="199"/>
    </location>
</feature>
<organism evidence="5 6">
    <name type="scientific">Halogeometricum limi</name>
    <dbReference type="NCBI Taxonomy" id="555875"/>
    <lineage>
        <taxon>Archaea</taxon>
        <taxon>Methanobacteriati</taxon>
        <taxon>Methanobacteriota</taxon>
        <taxon>Stenosarchaea group</taxon>
        <taxon>Halobacteria</taxon>
        <taxon>Halobacteriales</taxon>
        <taxon>Haloferacaceae</taxon>
        <taxon>Halogeometricum</taxon>
    </lineage>
</organism>
<dbReference type="AlphaFoldDB" id="A0A1I6FWW0"/>
<dbReference type="Proteomes" id="UP000243250">
    <property type="component" value="Unassembled WGS sequence"/>
</dbReference>
<accession>A0A1I6FWW0</accession>
<dbReference type="InterPro" id="IPR036390">
    <property type="entry name" value="WH_DNA-bd_sf"/>
</dbReference>
<dbReference type="STRING" id="555875.SAMN04488124_0462"/>
<dbReference type="RefSeq" id="WP_089876373.1">
    <property type="nucleotide sequence ID" value="NZ_FOYS01000001.1"/>
</dbReference>
<dbReference type="EMBL" id="FOYS01000001">
    <property type="protein sequence ID" value="SFR34452.1"/>
    <property type="molecule type" value="Genomic_DNA"/>
</dbReference>
<protein>
    <recommendedName>
        <fullName evidence="7">IclR helix-turn-helix domain-containing protein</fullName>
    </recommendedName>
</protein>
<dbReference type="InterPro" id="IPR055769">
    <property type="entry name" value="DUF7345"/>
</dbReference>
<feature type="compositionally biased region" description="Low complexity" evidence="1">
    <location>
        <begin position="305"/>
        <end position="326"/>
    </location>
</feature>
<evidence type="ECO:0000259" key="3">
    <source>
        <dbReference type="Pfam" id="PF24034"/>
    </source>
</evidence>
<proteinExistence type="predicted"/>
<evidence type="ECO:0008006" key="7">
    <source>
        <dbReference type="Google" id="ProtNLM"/>
    </source>
</evidence>
<keyword evidence="2" id="KW-0812">Transmembrane</keyword>
<evidence type="ECO:0000313" key="6">
    <source>
        <dbReference type="Proteomes" id="UP000243250"/>
    </source>
</evidence>